<dbReference type="SUPFAM" id="SSF52172">
    <property type="entry name" value="CheY-like"/>
    <property type="match status" value="1"/>
</dbReference>
<dbReference type="Pfam" id="PF00072">
    <property type="entry name" value="Response_reg"/>
    <property type="match status" value="1"/>
</dbReference>
<dbReference type="PANTHER" id="PTHR44591">
    <property type="entry name" value="STRESS RESPONSE REGULATOR PROTEIN 1"/>
    <property type="match status" value="1"/>
</dbReference>
<accession>A0A846QZ20</accession>
<feature type="domain" description="Response regulatory" evidence="3">
    <location>
        <begin position="3"/>
        <end position="119"/>
    </location>
</feature>
<name>A0A846QZ20_9FLAO</name>
<dbReference type="GO" id="GO:0000160">
    <property type="term" value="P:phosphorelay signal transduction system"/>
    <property type="evidence" value="ECO:0007669"/>
    <property type="project" value="InterPro"/>
</dbReference>
<evidence type="ECO:0000313" key="4">
    <source>
        <dbReference type="EMBL" id="NJB70384.1"/>
    </source>
</evidence>
<feature type="modified residue" description="4-aspartylphosphate" evidence="2">
    <location>
        <position position="52"/>
    </location>
</feature>
<evidence type="ECO:0000259" key="3">
    <source>
        <dbReference type="PROSITE" id="PS50110"/>
    </source>
</evidence>
<evidence type="ECO:0000313" key="5">
    <source>
        <dbReference type="Proteomes" id="UP000590442"/>
    </source>
</evidence>
<dbReference type="RefSeq" id="WP_167961154.1">
    <property type="nucleotide sequence ID" value="NZ_JAATJJ010000001.1"/>
</dbReference>
<dbReference type="InterPro" id="IPR001789">
    <property type="entry name" value="Sig_transdc_resp-reg_receiver"/>
</dbReference>
<keyword evidence="5" id="KW-1185">Reference proteome</keyword>
<sequence>MAIILIIEDNKVVRENTAELLELEGYEIIVAKNGKDGLEKMENSLPDLVVCDMLMPEMDGLQLLAHMGNSPHLKTIPLIFFSAKSEKKEIKNALDNGAYDYIVKPSDLEDLISSIQRCLLSRKEF</sequence>
<comment type="caution">
    <text evidence="4">The sequence shown here is derived from an EMBL/GenBank/DDBJ whole genome shotgun (WGS) entry which is preliminary data.</text>
</comment>
<proteinExistence type="predicted"/>
<dbReference type="CDD" id="cd00156">
    <property type="entry name" value="REC"/>
    <property type="match status" value="1"/>
</dbReference>
<keyword evidence="1 2" id="KW-0597">Phosphoprotein</keyword>
<dbReference type="InterPro" id="IPR050595">
    <property type="entry name" value="Bact_response_regulator"/>
</dbReference>
<evidence type="ECO:0000256" key="2">
    <source>
        <dbReference type="PROSITE-ProRule" id="PRU00169"/>
    </source>
</evidence>
<protein>
    <submittedName>
        <fullName evidence="4">CheY-like chemotaxis protein</fullName>
    </submittedName>
</protein>
<dbReference type="InterPro" id="IPR011006">
    <property type="entry name" value="CheY-like_superfamily"/>
</dbReference>
<dbReference type="EMBL" id="JAATJJ010000001">
    <property type="protein sequence ID" value="NJB70384.1"/>
    <property type="molecule type" value="Genomic_DNA"/>
</dbReference>
<dbReference type="AlphaFoldDB" id="A0A846QZ20"/>
<dbReference type="PROSITE" id="PS50110">
    <property type="entry name" value="RESPONSE_REGULATORY"/>
    <property type="match status" value="1"/>
</dbReference>
<organism evidence="4 5">
    <name type="scientific">Saonia flava</name>
    <dbReference type="NCBI Taxonomy" id="523696"/>
    <lineage>
        <taxon>Bacteria</taxon>
        <taxon>Pseudomonadati</taxon>
        <taxon>Bacteroidota</taxon>
        <taxon>Flavobacteriia</taxon>
        <taxon>Flavobacteriales</taxon>
        <taxon>Flavobacteriaceae</taxon>
        <taxon>Saonia</taxon>
    </lineage>
</organism>
<dbReference type="Proteomes" id="UP000590442">
    <property type="component" value="Unassembled WGS sequence"/>
</dbReference>
<gene>
    <name evidence="4" type="ORF">GGR42_000846</name>
</gene>
<reference evidence="4 5" key="1">
    <citation type="submission" date="2020-03" db="EMBL/GenBank/DDBJ databases">
        <title>Genomic Encyclopedia of Type Strains, Phase IV (KMG-IV): sequencing the most valuable type-strain genomes for metagenomic binning, comparative biology and taxonomic classification.</title>
        <authorList>
            <person name="Goeker M."/>
        </authorList>
    </citation>
    <scope>NUCLEOTIDE SEQUENCE [LARGE SCALE GENOMIC DNA]</scope>
    <source>
        <strain evidence="4 5">DSM 29762</strain>
    </source>
</reference>
<dbReference type="PANTHER" id="PTHR44591:SF3">
    <property type="entry name" value="RESPONSE REGULATORY DOMAIN-CONTAINING PROTEIN"/>
    <property type="match status" value="1"/>
</dbReference>
<dbReference type="Gene3D" id="3.40.50.2300">
    <property type="match status" value="1"/>
</dbReference>
<evidence type="ECO:0000256" key="1">
    <source>
        <dbReference type="ARBA" id="ARBA00022553"/>
    </source>
</evidence>
<dbReference type="SMART" id="SM00448">
    <property type="entry name" value="REC"/>
    <property type="match status" value="1"/>
</dbReference>